<keyword evidence="4" id="KW-1185">Reference proteome</keyword>
<organism evidence="3 4">
    <name type="scientific">Gordonia phthalatica</name>
    <dbReference type="NCBI Taxonomy" id="1136941"/>
    <lineage>
        <taxon>Bacteria</taxon>
        <taxon>Bacillati</taxon>
        <taxon>Actinomycetota</taxon>
        <taxon>Actinomycetes</taxon>
        <taxon>Mycobacteriales</taxon>
        <taxon>Gordoniaceae</taxon>
        <taxon>Gordonia</taxon>
    </lineage>
</organism>
<evidence type="ECO:0000313" key="3">
    <source>
        <dbReference type="EMBL" id="ALG83486.1"/>
    </source>
</evidence>
<dbReference type="InterPro" id="IPR036259">
    <property type="entry name" value="MFS_trans_sf"/>
</dbReference>
<dbReference type="STRING" id="1136941.ACH46_01900"/>
<dbReference type="PATRIC" id="fig|1136941.3.peg.381"/>
<dbReference type="Proteomes" id="UP000063789">
    <property type="component" value="Chromosome"/>
</dbReference>
<accession>A0A0N9MZE5</accession>
<reference evidence="4" key="1">
    <citation type="submission" date="2015-06" db="EMBL/GenBank/DDBJ databases">
        <title>Complete genome sequence and metabolic analysis of phthalate degradation pathway in Gordonia sp. QH-11.</title>
        <authorList>
            <person name="Jin D."/>
            <person name="Kong X."/>
            <person name="Bai Z."/>
        </authorList>
    </citation>
    <scope>NUCLEOTIDE SEQUENCE [LARGE SCALE GENOMIC DNA]</scope>
    <source>
        <strain evidence="4">QH-11</strain>
    </source>
</reference>
<dbReference type="EMBL" id="CP011853">
    <property type="protein sequence ID" value="ALG83486.1"/>
    <property type="molecule type" value="Genomic_DNA"/>
</dbReference>
<proteinExistence type="predicted"/>
<feature type="transmembrane region" description="Helical" evidence="2">
    <location>
        <begin position="176"/>
        <end position="197"/>
    </location>
</feature>
<dbReference type="SUPFAM" id="SSF103473">
    <property type="entry name" value="MFS general substrate transporter"/>
    <property type="match status" value="1"/>
</dbReference>
<dbReference type="AlphaFoldDB" id="A0A0N9MZE5"/>
<feature type="compositionally biased region" description="Basic and acidic residues" evidence="1">
    <location>
        <begin position="1"/>
        <end position="14"/>
    </location>
</feature>
<evidence type="ECO:0000313" key="4">
    <source>
        <dbReference type="Proteomes" id="UP000063789"/>
    </source>
</evidence>
<keyword evidence="2" id="KW-0812">Transmembrane</keyword>
<sequence>MTTPRPSDDPDRPRIPTQAELDAEDMAEIARRSKDNDHNNRYPARPVDPGAPPRVLTRDARIVFYIAAAACAAWMIYGFVNLSWLESLMAERLLPGLESVKGIDPDTKAVSMADFWTPGLLIGIPLFTALGYPLLVGIAKGHSRNVRSIYLSLIVVTVLFTIVGSDLLFGYPEVSVVARVLAWIHCGALVLSGLITLRKQVSEWLPLSMAAKPFRRSRDE</sequence>
<evidence type="ECO:0000256" key="2">
    <source>
        <dbReference type="SAM" id="Phobius"/>
    </source>
</evidence>
<dbReference type="RefSeq" id="WP_062391441.1">
    <property type="nucleotide sequence ID" value="NZ_CP011853.1"/>
</dbReference>
<feature type="transmembrane region" description="Helical" evidence="2">
    <location>
        <begin position="115"/>
        <end position="137"/>
    </location>
</feature>
<dbReference type="OrthoDB" id="4376396at2"/>
<feature type="transmembrane region" description="Helical" evidence="2">
    <location>
        <begin position="149"/>
        <end position="170"/>
    </location>
</feature>
<name>A0A0N9MZE5_9ACTN</name>
<feature type="region of interest" description="Disordered" evidence="1">
    <location>
        <begin position="1"/>
        <end position="50"/>
    </location>
</feature>
<evidence type="ECO:0000256" key="1">
    <source>
        <dbReference type="SAM" id="MobiDB-lite"/>
    </source>
</evidence>
<reference evidence="3 4" key="2">
    <citation type="journal article" date="2017" name="Int. J. Syst. Evol. Microbiol.">
        <title>Gordonia phthalatica sp. nov., a di-n-butyl phthalate-degrading bacterium isolated from activated sludge.</title>
        <authorList>
            <person name="Jin D."/>
            <person name="Kong X."/>
            <person name="Jia M."/>
            <person name="Yu X."/>
            <person name="Wang X."/>
            <person name="Zhuang X."/>
            <person name="Deng Y."/>
            <person name="Bai Z."/>
        </authorList>
    </citation>
    <scope>NUCLEOTIDE SEQUENCE [LARGE SCALE GENOMIC DNA]</scope>
    <source>
        <strain evidence="3 4">QH-11</strain>
    </source>
</reference>
<dbReference type="KEGG" id="goq:ACH46_01900"/>
<keyword evidence="2" id="KW-0472">Membrane</keyword>
<keyword evidence="2" id="KW-1133">Transmembrane helix</keyword>
<feature type="transmembrane region" description="Helical" evidence="2">
    <location>
        <begin position="62"/>
        <end position="85"/>
    </location>
</feature>
<feature type="compositionally biased region" description="Basic and acidic residues" evidence="1">
    <location>
        <begin position="28"/>
        <end position="40"/>
    </location>
</feature>
<protein>
    <submittedName>
        <fullName evidence="3">Uncharacterized protein</fullName>
    </submittedName>
</protein>
<gene>
    <name evidence="3" type="ORF">ACH46_01900</name>
</gene>